<protein>
    <submittedName>
        <fullName evidence="1">Uncharacterized protein</fullName>
    </submittedName>
</protein>
<dbReference type="EMBL" id="JAQQWP010000004">
    <property type="protein sequence ID" value="KAK8120763.1"/>
    <property type="molecule type" value="Genomic_DNA"/>
</dbReference>
<proteinExistence type="predicted"/>
<gene>
    <name evidence="1" type="ORF">PG999_004883</name>
</gene>
<comment type="caution">
    <text evidence="1">The sequence shown here is derived from an EMBL/GenBank/DDBJ whole genome shotgun (WGS) entry which is preliminary data.</text>
</comment>
<reference evidence="1 2" key="1">
    <citation type="submission" date="2023-01" db="EMBL/GenBank/DDBJ databases">
        <title>Analysis of 21 Apiospora genomes using comparative genomics revels a genus with tremendous synthesis potential of carbohydrate active enzymes and secondary metabolites.</title>
        <authorList>
            <person name="Sorensen T."/>
        </authorList>
    </citation>
    <scope>NUCLEOTIDE SEQUENCE [LARGE SCALE GENOMIC DNA]</scope>
    <source>
        <strain evidence="1 2">CBS 117206</strain>
    </source>
</reference>
<organism evidence="1 2">
    <name type="scientific">Apiospora kogelbergensis</name>
    <dbReference type="NCBI Taxonomy" id="1337665"/>
    <lineage>
        <taxon>Eukaryota</taxon>
        <taxon>Fungi</taxon>
        <taxon>Dikarya</taxon>
        <taxon>Ascomycota</taxon>
        <taxon>Pezizomycotina</taxon>
        <taxon>Sordariomycetes</taxon>
        <taxon>Xylariomycetidae</taxon>
        <taxon>Amphisphaeriales</taxon>
        <taxon>Apiosporaceae</taxon>
        <taxon>Apiospora</taxon>
    </lineage>
</organism>
<dbReference type="Proteomes" id="UP001392437">
    <property type="component" value="Unassembled WGS sequence"/>
</dbReference>
<dbReference type="AlphaFoldDB" id="A0AAW0R0L4"/>
<name>A0AAW0R0L4_9PEZI</name>
<keyword evidence="2" id="KW-1185">Reference proteome</keyword>
<evidence type="ECO:0000313" key="1">
    <source>
        <dbReference type="EMBL" id="KAK8120763.1"/>
    </source>
</evidence>
<sequence length="291" mass="32692">MKKSKGRSATAISLASEMIWRNPRDPSPSVAGRTPNVRELWIHNFCTQLQASDVPEAGFWPKAEYLYCRDVVRNDRTSRGLPVFGISEHVTEVFIDRCELDLFFGDKELYEASYDGELAKLKSLSLTNILGAARETLERIIRPSLEGGKLEALQLNPYPFKLLPASHPRVGDNDWLRNKCVKHLTVGGFNLLHGLIDPDAALTAIVGQCGALESLDIGQEAVQAATLVAFIKKKENEKARDGGRVRALYHDNPELPTYDLQAWVREKDLGEVHRRPYPGSSEELWRNLSDR</sequence>
<evidence type="ECO:0000313" key="2">
    <source>
        <dbReference type="Proteomes" id="UP001392437"/>
    </source>
</evidence>
<accession>A0AAW0R0L4</accession>